<dbReference type="PANTHER" id="PTHR24347">
    <property type="entry name" value="SERINE/THREONINE-PROTEIN KINASE"/>
    <property type="match status" value="1"/>
</dbReference>
<dbReference type="Gene3D" id="1.10.510.10">
    <property type="entry name" value="Transferase(Phosphotransferase) domain 1"/>
    <property type="match status" value="1"/>
</dbReference>
<comment type="caution">
    <text evidence="6">The sequence shown here is derived from an EMBL/GenBank/DDBJ whole genome shotgun (WGS) entry which is preliminary data.</text>
</comment>
<evidence type="ECO:0000256" key="4">
    <source>
        <dbReference type="RuleBase" id="RU000304"/>
    </source>
</evidence>
<keyword evidence="6" id="KW-0808">Transferase</keyword>
<keyword evidence="1 3" id="KW-0547">Nucleotide-binding</keyword>
<keyword evidence="6" id="KW-0418">Kinase</keyword>
<name>A0A9P0QMF7_9ASCO</name>
<accession>A0A9P0QMF7</accession>
<evidence type="ECO:0000313" key="7">
    <source>
        <dbReference type="Proteomes" id="UP000837801"/>
    </source>
</evidence>
<keyword evidence="4" id="KW-0723">Serine/threonine-protein kinase</keyword>
<evidence type="ECO:0000256" key="2">
    <source>
        <dbReference type="ARBA" id="ARBA00022840"/>
    </source>
</evidence>
<evidence type="ECO:0000259" key="5">
    <source>
        <dbReference type="PROSITE" id="PS50011"/>
    </source>
</evidence>
<dbReference type="InterPro" id="IPR011009">
    <property type="entry name" value="Kinase-like_dom_sf"/>
</dbReference>
<protein>
    <submittedName>
        <fullName evidence="6">Calcium/calmodulin-dependent protein kinase I</fullName>
    </submittedName>
</protein>
<keyword evidence="2 3" id="KW-0067">ATP-binding</keyword>
<dbReference type="EMBL" id="CAKXYY010000003">
    <property type="protein sequence ID" value="CAH2351388.1"/>
    <property type="molecule type" value="Genomic_DNA"/>
</dbReference>
<dbReference type="Proteomes" id="UP000837801">
    <property type="component" value="Unassembled WGS sequence"/>
</dbReference>
<reference evidence="6" key="1">
    <citation type="submission" date="2022-03" db="EMBL/GenBank/DDBJ databases">
        <authorList>
            <person name="Legras J.-L."/>
            <person name="Devillers H."/>
            <person name="Grondin C."/>
        </authorList>
    </citation>
    <scope>NUCLEOTIDE SEQUENCE</scope>
    <source>
        <strain evidence="6">CLIB 1423</strain>
    </source>
</reference>
<keyword evidence="7" id="KW-1185">Reference proteome</keyword>
<evidence type="ECO:0000313" key="6">
    <source>
        <dbReference type="EMBL" id="CAH2351388.1"/>
    </source>
</evidence>
<dbReference type="PROSITE" id="PS00108">
    <property type="entry name" value="PROTEIN_KINASE_ST"/>
    <property type="match status" value="1"/>
</dbReference>
<dbReference type="InterPro" id="IPR000719">
    <property type="entry name" value="Prot_kinase_dom"/>
</dbReference>
<dbReference type="CDD" id="cd05117">
    <property type="entry name" value="STKc_CAMK"/>
    <property type="match status" value="1"/>
</dbReference>
<proteinExistence type="inferred from homology"/>
<dbReference type="FunFam" id="1.10.510.10:FF:000571">
    <property type="entry name" value="Maternal embryonic leucine zipper kinase"/>
    <property type="match status" value="1"/>
</dbReference>
<dbReference type="SUPFAM" id="SSF56112">
    <property type="entry name" value="Protein kinase-like (PK-like)"/>
    <property type="match status" value="1"/>
</dbReference>
<sequence length="397" mass="44410">MTATNDVELDQDLIPCKYVLKKKAIGSGSNSQVFEGKNKITGMHYAVKQYPRKLLYGLEESLQSEYQVLTKISRSHPNILTLVDSFETSDNLYLVTDLATGGELFDKIVNGNPTVGNSGHLNEPEAIQIVRALLSAVEYLHKNNVVHRDLKAENILFGTDNGSNILVADFGLARILRNSNEKLHDISGTLSYMAPEIFQKEKGHSFEVDMWAVGVIVYFMLCGYMPFDCESDSETQEAICSGDYSYDPPEYWEHVSPEAIDFIDKCFTINPEERITATEALDDAWLRENDSDSLRRILQRNASNTKLRQSIENLKLPCMHGSKRESNYSISTLSSANSKLSLIEKSRFASLQEGTTLQGSYCATPDVFSNINSPQSSQNVSRQSSSNNIVKLLKETK</sequence>
<gene>
    <name evidence="6" type="ORF">CLIB1423_03S05182</name>
</gene>
<dbReference type="InterPro" id="IPR017441">
    <property type="entry name" value="Protein_kinase_ATP_BS"/>
</dbReference>
<dbReference type="GO" id="GO:0004674">
    <property type="term" value="F:protein serine/threonine kinase activity"/>
    <property type="evidence" value="ECO:0007669"/>
    <property type="project" value="UniProtKB-KW"/>
</dbReference>
<evidence type="ECO:0000256" key="3">
    <source>
        <dbReference type="PROSITE-ProRule" id="PRU10141"/>
    </source>
</evidence>
<dbReference type="GO" id="GO:0005524">
    <property type="term" value="F:ATP binding"/>
    <property type="evidence" value="ECO:0007669"/>
    <property type="project" value="UniProtKB-UniRule"/>
</dbReference>
<dbReference type="Pfam" id="PF00069">
    <property type="entry name" value="Pkinase"/>
    <property type="match status" value="1"/>
</dbReference>
<feature type="binding site" evidence="3">
    <location>
        <position position="53"/>
    </location>
    <ligand>
        <name>ATP</name>
        <dbReference type="ChEBI" id="CHEBI:30616"/>
    </ligand>
</feature>
<dbReference type="GO" id="GO:0030447">
    <property type="term" value="P:filamentous growth"/>
    <property type="evidence" value="ECO:0007669"/>
    <property type="project" value="UniProtKB-ARBA"/>
</dbReference>
<dbReference type="SMART" id="SM00220">
    <property type="entry name" value="S_TKc"/>
    <property type="match status" value="1"/>
</dbReference>
<dbReference type="AlphaFoldDB" id="A0A9P0QMF7"/>
<comment type="similarity">
    <text evidence="4">Belongs to the protein kinase superfamily.</text>
</comment>
<dbReference type="InterPro" id="IPR008271">
    <property type="entry name" value="Ser/Thr_kinase_AS"/>
</dbReference>
<dbReference type="PROSITE" id="PS00107">
    <property type="entry name" value="PROTEIN_KINASE_ATP"/>
    <property type="match status" value="1"/>
</dbReference>
<organism evidence="6 7">
    <name type="scientific">[Candida] railenensis</name>
    <dbReference type="NCBI Taxonomy" id="45579"/>
    <lineage>
        <taxon>Eukaryota</taxon>
        <taxon>Fungi</taxon>
        <taxon>Dikarya</taxon>
        <taxon>Ascomycota</taxon>
        <taxon>Saccharomycotina</taxon>
        <taxon>Pichiomycetes</taxon>
        <taxon>Debaryomycetaceae</taxon>
        <taxon>Kurtzmaniella</taxon>
    </lineage>
</organism>
<evidence type="ECO:0000256" key="1">
    <source>
        <dbReference type="ARBA" id="ARBA00022741"/>
    </source>
</evidence>
<dbReference type="Gene3D" id="3.30.200.20">
    <property type="entry name" value="Phosphorylase Kinase, domain 1"/>
    <property type="match status" value="1"/>
</dbReference>
<dbReference type="PROSITE" id="PS50011">
    <property type="entry name" value="PROTEIN_KINASE_DOM"/>
    <property type="match status" value="1"/>
</dbReference>
<dbReference type="OrthoDB" id="40902at2759"/>
<feature type="domain" description="Protein kinase" evidence="5">
    <location>
        <begin position="19"/>
        <end position="286"/>
    </location>
</feature>